<name>A0A4Y9QQJ5_9BACT</name>
<organism evidence="3 4">
    <name type="scientific">Algoriphagus kandeliae</name>
    <dbReference type="NCBI Taxonomy" id="2562278"/>
    <lineage>
        <taxon>Bacteria</taxon>
        <taxon>Pseudomonadati</taxon>
        <taxon>Bacteroidota</taxon>
        <taxon>Cytophagia</taxon>
        <taxon>Cytophagales</taxon>
        <taxon>Cyclobacteriaceae</taxon>
        <taxon>Algoriphagus</taxon>
    </lineage>
</organism>
<dbReference type="GO" id="GO:0051607">
    <property type="term" value="P:defense response to virus"/>
    <property type="evidence" value="ECO:0007669"/>
    <property type="project" value="UniProtKB-KW"/>
</dbReference>
<comment type="caution">
    <text evidence="3">The sequence shown here is derived from an EMBL/GenBank/DDBJ whole genome shotgun (WGS) entry which is preliminary data.</text>
</comment>
<dbReference type="OrthoDB" id="1063910at2"/>
<evidence type="ECO:0000259" key="2">
    <source>
        <dbReference type="Pfam" id="PF03787"/>
    </source>
</evidence>
<dbReference type="EMBL" id="SPSB01000003">
    <property type="protein sequence ID" value="TFV94467.1"/>
    <property type="molecule type" value="Genomic_DNA"/>
</dbReference>
<gene>
    <name evidence="3" type="ORF">E4S40_10625</name>
</gene>
<dbReference type="InterPro" id="IPR005537">
    <property type="entry name" value="RAMP_III_fam"/>
</dbReference>
<evidence type="ECO:0000313" key="3">
    <source>
        <dbReference type="EMBL" id="TFV94467.1"/>
    </source>
</evidence>
<dbReference type="AlphaFoldDB" id="A0A4Y9QQJ5"/>
<feature type="domain" description="CRISPR type III-associated protein" evidence="2">
    <location>
        <begin position="285"/>
        <end position="438"/>
    </location>
</feature>
<evidence type="ECO:0000256" key="1">
    <source>
        <dbReference type="ARBA" id="ARBA00023118"/>
    </source>
</evidence>
<keyword evidence="1" id="KW-0051">Antiviral defense</keyword>
<evidence type="ECO:0000313" key="4">
    <source>
        <dbReference type="Proteomes" id="UP000297647"/>
    </source>
</evidence>
<dbReference type="CDD" id="cd09726">
    <property type="entry name" value="RAMP_I_III"/>
    <property type="match status" value="2"/>
</dbReference>
<protein>
    <recommendedName>
        <fullName evidence="2">CRISPR type III-associated protein domain-containing protein</fullName>
    </recommendedName>
</protein>
<dbReference type="Pfam" id="PF03787">
    <property type="entry name" value="RAMPs"/>
    <property type="match status" value="2"/>
</dbReference>
<reference evidence="3 4" key="1">
    <citation type="submission" date="2019-03" db="EMBL/GenBank/DDBJ databases">
        <title>Algoriphagus sp. nov, a new strain isolated from root system soil of mangrove plant Kandelia.</title>
        <authorList>
            <person name="Yin Q."/>
            <person name="Wang K."/>
            <person name="Song Z."/>
        </authorList>
    </citation>
    <scope>NUCLEOTIDE SEQUENCE [LARGE SCALE GENOMIC DNA]</scope>
    <source>
        <strain evidence="3 4">XY-J91</strain>
    </source>
</reference>
<dbReference type="Proteomes" id="UP000297647">
    <property type="component" value="Unassembled WGS sequence"/>
</dbReference>
<sequence>MGKTIIKYIARFMIEAETPLFIGSGQSTLLKDALVQKDANGFPMIPGTSLAGVLRHSFSKTVNSETVSNLFGDSKGGDTGTGSLIKISPALMMLDESQVSEGLLLNDKWEKLRIQFDNLPVRQHVRITEKGVAEKNGLFDNEVIFKGTRFVFELELTDFSGELENDWKRILESISSPDFRIGAGSRNGYGSLKVLKSQKLKFDLRSQMNQYLSLSPSFNEIDWTQTSIEESKIEEETFSKTNYLLKLKPDPFFLFGSGNGDEDVDNTPVEEEVVVYTSEGIQFQKQTLVPGSSIKGAISHRVAFYYNKEMNRWAGSDNASVGIENEAVTALFGKAGKGEKEPTAGKVYINDVFLNQDQVKNDKIFNHVAIDRFTGGALEGALFSEKVSYLTDDELEINLFLESDVDQIYKQAFENTLEDICKGLLPLGGMTTKGHGIFTGCLYKNNEQIFPKN</sequence>
<dbReference type="PANTHER" id="PTHR35579:SF3">
    <property type="entry name" value="CRISPR SYSTEM CMS ENDORIBONUCLEASE CSM3"/>
    <property type="match status" value="1"/>
</dbReference>
<accession>A0A4Y9QQJ5</accession>
<dbReference type="RefSeq" id="WP_135073820.1">
    <property type="nucleotide sequence ID" value="NZ_SPSB01000003.1"/>
</dbReference>
<proteinExistence type="predicted"/>
<dbReference type="PANTHER" id="PTHR35579">
    <property type="entry name" value="CRISPR SYSTEM CMS ENDORIBONUCLEASE CSM3"/>
    <property type="match status" value="1"/>
</dbReference>
<keyword evidence="4" id="KW-1185">Reference proteome</keyword>
<feature type="domain" description="CRISPR type III-associated protein" evidence="2">
    <location>
        <begin position="14"/>
        <end position="193"/>
    </location>
</feature>
<dbReference type="InterPro" id="IPR052216">
    <property type="entry name" value="CRISPR_Csm3_endoribonuclease"/>
</dbReference>